<protein>
    <submittedName>
        <fullName evidence="3">ATP-binding protein</fullName>
    </submittedName>
</protein>
<accession>A0A2J8B8I3</accession>
<dbReference type="SUPFAM" id="SSF52540">
    <property type="entry name" value="P-loop containing nucleoside triphosphate hydrolases"/>
    <property type="match status" value="1"/>
</dbReference>
<keyword evidence="4" id="KW-1185">Reference proteome</keyword>
<dbReference type="InterPro" id="IPR003593">
    <property type="entry name" value="AAA+_ATPase"/>
</dbReference>
<dbReference type="InterPro" id="IPR050238">
    <property type="entry name" value="DNA_Rep/Repair_Clamp_Loader"/>
</dbReference>
<comment type="caution">
    <text evidence="2">The sequence shown here is derived from an EMBL/GenBank/DDBJ whole genome shotgun (WGS) entry which is preliminary data.</text>
</comment>
<evidence type="ECO:0000259" key="1">
    <source>
        <dbReference type="SMART" id="SM00382"/>
    </source>
</evidence>
<dbReference type="InterPro" id="IPR027417">
    <property type="entry name" value="P-loop_NTPase"/>
</dbReference>
<dbReference type="AlphaFoldDB" id="A0A134CJG3"/>
<organism evidence="2 4">
    <name type="scientific">Megasphaera hutchinsoni</name>
    <dbReference type="NCBI Taxonomy" id="1588748"/>
    <lineage>
        <taxon>Bacteria</taxon>
        <taxon>Bacillati</taxon>
        <taxon>Bacillota</taxon>
        <taxon>Negativicutes</taxon>
        <taxon>Veillonellales</taxon>
        <taxon>Veillonellaceae</taxon>
        <taxon>Megasphaera</taxon>
    </lineage>
</organism>
<sequence length="331" mass="37589">MDFQYWDYVIGHAAIKNKIKKWLASDRMPHALIFSGPEGVGKTTFACALAEVLVQRKVFQKGMPKMGDHPYLAWGEDVYFISPITAQLKVEQFRQVREKLILRNAEKAMKVCIIDHAETMNAAFANGMLKIIEEPPMGVIFIIITNQPEILLPTIVSRCVSCHFDYVDKESLQMGLATVGGRSLEQIQQVVQQANGNVVRAFALLEGTTEDWRPKAMEFLRILGTHPSPYAKSLTLAALWGKEDLALFLQSLVQVIHDVMIVHYEAGDIVNISASHREQLQYIKRNWTLSSLARLMKVVEECRKALRLNLNVKTIFDYLCIQSITNKEDLR</sequence>
<name>A0A134CJG3_9FIRM</name>
<dbReference type="EMBL" id="NFMF01000010">
    <property type="protein sequence ID" value="PNH21078.1"/>
    <property type="molecule type" value="Genomic_DNA"/>
</dbReference>
<evidence type="ECO:0000313" key="3">
    <source>
        <dbReference type="EMBL" id="PNH21078.1"/>
    </source>
</evidence>
<dbReference type="Gene3D" id="3.40.50.300">
    <property type="entry name" value="P-loop containing nucleotide triphosphate hydrolases"/>
    <property type="match status" value="1"/>
</dbReference>
<dbReference type="Pfam" id="PF13177">
    <property type="entry name" value="DNA_pol3_delta2"/>
    <property type="match status" value="1"/>
</dbReference>
<dbReference type="CDD" id="cd00009">
    <property type="entry name" value="AAA"/>
    <property type="match status" value="1"/>
</dbReference>
<dbReference type="GO" id="GO:0006261">
    <property type="term" value="P:DNA-templated DNA replication"/>
    <property type="evidence" value="ECO:0007669"/>
    <property type="project" value="TreeGrafter"/>
</dbReference>
<dbReference type="GO" id="GO:0005524">
    <property type="term" value="F:ATP binding"/>
    <property type="evidence" value="ECO:0007669"/>
    <property type="project" value="UniProtKB-KW"/>
</dbReference>
<dbReference type="PANTHER" id="PTHR11669:SF8">
    <property type="entry name" value="DNA POLYMERASE III SUBUNIT DELTA"/>
    <property type="match status" value="1"/>
</dbReference>
<dbReference type="RefSeq" id="WP_007392436.1">
    <property type="nucleotide sequence ID" value="NZ_KQ960933.1"/>
</dbReference>
<dbReference type="Proteomes" id="UP000070160">
    <property type="component" value="Unassembled WGS sequence"/>
</dbReference>
<reference evidence="4" key="1">
    <citation type="submission" date="2016-01" db="EMBL/GenBank/DDBJ databases">
        <authorList>
            <person name="Mitreva M."/>
            <person name="Pepin K.H."/>
            <person name="Mihindukulasuriya K.A."/>
            <person name="Fulton R."/>
            <person name="Fronick C."/>
            <person name="O'Laughlin M."/>
            <person name="Miner T."/>
            <person name="Herter B."/>
            <person name="Rosa B.A."/>
            <person name="Cordes M."/>
            <person name="Tomlinson C."/>
            <person name="Wollam A."/>
            <person name="Palsikar V.B."/>
            <person name="Mardis E.R."/>
            <person name="Wilson R.K."/>
        </authorList>
    </citation>
    <scope>NUCLEOTIDE SEQUENCE [LARGE SCALE GENOMIC DNA]</scope>
    <source>
        <strain evidence="4">KA00182</strain>
    </source>
</reference>
<dbReference type="STRING" id="1588748.HMPREF3182_00480"/>
<reference evidence="2" key="2">
    <citation type="submission" date="2016-01" db="EMBL/GenBank/DDBJ databases">
        <authorList>
            <person name="Oliw E.H."/>
        </authorList>
    </citation>
    <scope>NUCLEOTIDE SEQUENCE [LARGE SCALE GENOMIC DNA]</scope>
    <source>
        <strain evidence="2">KA00182</strain>
    </source>
</reference>
<accession>A0A134CJG3</accession>
<keyword evidence="3" id="KW-0067">ATP-binding</keyword>
<proteinExistence type="predicted"/>
<evidence type="ECO:0000313" key="4">
    <source>
        <dbReference type="Proteomes" id="UP000070160"/>
    </source>
</evidence>
<keyword evidence="3" id="KW-0547">Nucleotide-binding</keyword>
<dbReference type="EMBL" id="LSDT01000014">
    <property type="protein sequence ID" value="KXB92363.1"/>
    <property type="molecule type" value="Genomic_DNA"/>
</dbReference>
<dbReference type="PATRIC" id="fig|1588748.3.peg.463"/>
<dbReference type="PANTHER" id="PTHR11669">
    <property type="entry name" value="REPLICATION FACTOR C / DNA POLYMERASE III GAMMA-TAU SUBUNIT"/>
    <property type="match status" value="1"/>
</dbReference>
<feature type="domain" description="AAA+ ATPase" evidence="1">
    <location>
        <begin position="28"/>
        <end position="170"/>
    </location>
</feature>
<reference evidence="3 5" key="3">
    <citation type="submission" date="2017-05" db="EMBL/GenBank/DDBJ databases">
        <authorList>
            <person name="Song R."/>
            <person name="Chenine A.L."/>
            <person name="Ruprecht R.M."/>
        </authorList>
    </citation>
    <scope>NUCLEOTIDE SEQUENCE [LARGE SCALE GENOMIC DNA]</scope>
    <source>
        <strain evidence="3 5">KA00229</strain>
    </source>
</reference>
<gene>
    <name evidence="3" type="ORF">CAL30_06540</name>
    <name evidence="2" type="ORF">HMPREF3182_00480</name>
</gene>
<dbReference type="Proteomes" id="UP000242958">
    <property type="component" value="Unassembled WGS sequence"/>
</dbReference>
<dbReference type="SMART" id="SM00382">
    <property type="entry name" value="AAA"/>
    <property type="match status" value="1"/>
</dbReference>
<evidence type="ECO:0000313" key="2">
    <source>
        <dbReference type="EMBL" id="KXB92363.1"/>
    </source>
</evidence>
<evidence type="ECO:0000313" key="5">
    <source>
        <dbReference type="Proteomes" id="UP000242958"/>
    </source>
</evidence>